<gene>
    <name evidence="1" type="ORF">D7I43_31335</name>
</gene>
<comment type="caution">
    <text evidence="1">The sequence shown here is derived from an EMBL/GenBank/DDBJ whole genome shotgun (WGS) entry which is preliminary data.</text>
</comment>
<organism evidence="1 2">
    <name type="scientific">Micromonospora globbae</name>
    <dbReference type="NCBI Taxonomy" id="1894969"/>
    <lineage>
        <taxon>Bacteria</taxon>
        <taxon>Bacillati</taxon>
        <taxon>Actinomycetota</taxon>
        <taxon>Actinomycetes</taxon>
        <taxon>Micromonosporales</taxon>
        <taxon>Micromonosporaceae</taxon>
        <taxon>Micromonospora</taxon>
    </lineage>
</organism>
<proteinExistence type="predicted"/>
<name>A0A420EQ60_9ACTN</name>
<dbReference type="OrthoDB" id="3374817at2"/>
<dbReference type="Proteomes" id="UP000285744">
    <property type="component" value="Unassembled WGS sequence"/>
</dbReference>
<dbReference type="RefSeq" id="WP_120332177.1">
    <property type="nucleotide sequence ID" value="NZ_RAQQ01000049.1"/>
</dbReference>
<evidence type="ECO:0000313" key="2">
    <source>
        <dbReference type="Proteomes" id="UP000285744"/>
    </source>
</evidence>
<accession>A0A420EQ60</accession>
<evidence type="ECO:0000313" key="1">
    <source>
        <dbReference type="EMBL" id="RKF22816.1"/>
    </source>
</evidence>
<dbReference type="AlphaFoldDB" id="A0A420EQ60"/>
<protein>
    <submittedName>
        <fullName evidence="1">Uncharacterized protein</fullName>
    </submittedName>
</protein>
<sequence>MPTPDYLPPRGSTAVFSGPWLRYEPAPGVHRYHQGYVATVAGWWNGAYELTLDAEAVTALADTLDAMADYVGGDWRTVEFDGHTLTVARPLSLGGGVHRVRPVEGRYRIGWGLPWLPVDLRRCDRVFGKP</sequence>
<dbReference type="EMBL" id="RAQQ01000049">
    <property type="protein sequence ID" value="RKF22816.1"/>
    <property type="molecule type" value="Genomic_DNA"/>
</dbReference>
<reference evidence="1 2" key="1">
    <citation type="journal article" date="2018" name="Int. J. Syst. Evol. Microbiol.">
        <title>Micromonospora globbae sp. nov., an endophytic actinomycete isolated from roots of Globba winitii C. H. Wright.</title>
        <authorList>
            <person name="Kuncharoen N."/>
            <person name="Pittayakhajonwut P."/>
            <person name="Tanasupawat S."/>
        </authorList>
    </citation>
    <scope>NUCLEOTIDE SEQUENCE [LARGE SCALE GENOMIC DNA]</scope>
    <source>
        <strain evidence="1 2">WPS1-2</strain>
    </source>
</reference>